<evidence type="ECO:0000313" key="1">
    <source>
        <dbReference type="EMBL" id="BCT75582.1"/>
    </source>
</evidence>
<name>A0ABM7PTX4_SINCY</name>
<accession>A0ABM7PTX4</accession>
<sequence length="274" mass="29416">MGICGVDGEPVTDAGAICHGCAARLGYTLRDIRGLARELDVTITRRSRVASRPGPGAAEVDPVRLDYDTRASAALHELTGALRSWAVNLADDTHTPPPPTTAPVGAVAGWLADRVRHVRLMGWAVDMHHEVTDTVQRARRAIDAPPELAFMGHCPAQIGDGVCGAELWAPSRATDRRCRQCGHTIDLTALRASYLEDAAHIHAPAPVIARALTSHGAPLRADRIYLWRRRGVIAPVGKDPRTGADLYRLGTVAEVLARMDAATPRGVLGRKGKR</sequence>
<reference evidence="1 2" key="1">
    <citation type="journal article" date="2021" name="J. Biosci. Bioeng.">
        <title>Identification and characterization of a chc gene cluster responsible for the aromatization pathway of cyclohexanecarboxylate degradation in Sinomonas cyclohexanicum ATCC 51369.</title>
        <authorList>
            <person name="Yamamoto T."/>
            <person name="Hasegawa Y."/>
            <person name="Lau P.C.K."/>
            <person name="Iwaki H."/>
        </authorList>
    </citation>
    <scope>NUCLEOTIDE SEQUENCE [LARGE SCALE GENOMIC DNA]</scope>
    <source>
        <strain evidence="1 2">ATCC 51369</strain>
    </source>
</reference>
<dbReference type="Proteomes" id="UP001319861">
    <property type="component" value="Chromosome"/>
</dbReference>
<gene>
    <name evidence="1" type="ORF">SCMU_14240</name>
</gene>
<dbReference type="EMBL" id="AP024525">
    <property type="protein sequence ID" value="BCT75582.1"/>
    <property type="molecule type" value="Genomic_DNA"/>
</dbReference>
<protein>
    <recommendedName>
        <fullName evidence="3">DUF1922 domain-containing protein</fullName>
    </recommendedName>
</protein>
<evidence type="ECO:0008006" key="3">
    <source>
        <dbReference type="Google" id="ProtNLM"/>
    </source>
</evidence>
<dbReference type="RefSeq" id="WP_229232309.1">
    <property type="nucleotide sequence ID" value="NZ_AP024525.1"/>
</dbReference>
<keyword evidence="2" id="KW-1185">Reference proteome</keyword>
<organism evidence="1 2">
    <name type="scientific">Sinomonas cyclohexanicum</name>
    <name type="common">Corynebacterium cyclohexanicum</name>
    <dbReference type="NCBI Taxonomy" id="322009"/>
    <lineage>
        <taxon>Bacteria</taxon>
        <taxon>Bacillati</taxon>
        <taxon>Actinomycetota</taxon>
        <taxon>Actinomycetes</taxon>
        <taxon>Micrococcales</taxon>
        <taxon>Micrococcaceae</taxon>
        <taxon>Sinomonas</taxon>
    </lineage>
</organism>
<proteinExistence type="predicted"/>
<evidence type="ECO:0000313" key="2">
    <source>
        <dbReference type="Proteomes" id="UP001319861"/>
    </source>
</evidence>